<dbReference type="RefSeq" id="XP_037150851.1">
    <property type="nucleotide sequence ID" value="XM_037293198.1"/>
</dbReference>
<gene>
    <name evidence="2" type="ORF">HO133_002271</name>
</gene>
<feature type="region of interest" description="Disordered" evidence="1">
    <location>
        <begin position="128"/>
        <end position="159"/>
    </location>
</feature>
<sequence>MCQGNLQVSTSCGHHQKAHPLQHCKSYSHTRNRCDGTVSIFHTTTINAAPTLCVRCASRIEANIVRELDQITTELETNIAEINHGLWVERNRPFTYVALIFERARLREALKGFQEEMEEELVELRETHGMGRWDRSSKAKHESSSTPSGTPTPAPIAADRLDDDAGLEDEVVDELADFEAVAGFEEVNAVADVEAAGVDEVAVDALFTWATPKKLPMPAAFMVKSEVSQQPAAACELPSTAPQHQVIV</sequence>
<proteinExistence type="predicted"/>
<evidence type="ECO:0000313" key="3">
    <source>
        <dbReference type="Proteomes" id="UP000593566"/>
    </source>
</evidence>
<accession>A0A8H6CDS5</accession>
<dbReference type="EMBL" id="JACCJB010000014">
    <property type="protein sequence ID" value="KAF6221416.1"/>
    <property type="molecule type" value="Genomic_DNA"/>
</dbReference>
<feature type="compositionally biased region" description="Low complexity" evidence="1">
    <location>
        <begin position="144"/>
        <end position="158"/>
    </location>
</feature>
<protein>
    <submittedName>
        <fullName evidence="2">Uncharacterized protein</fullName>
    </submittedName>
</protein>
<dbReference type="Proteomes" id="UP000593566">
    <property type="component" value="Unassembled WGS sequence"/>
</dbReference>
<comment type="caution">
    <text evidence="2">The sequence shown here is derived from an EMBL/GenBank/DDBJ whole genome shotgun (WGS) entry which is preliminary data.</text>
</comment>
<evidence type="ECO:0000313" key="2">
    <source>
        <dbReference type="EMBL" id="KAF6221416.1"/>
    </source>
</evidence>
<name>A0A8H6CDS5_9LECA</name>
<dbReference type="GeneID" id="59330685"/>
<keyword evidence="3" id="KW-1185">Reference proteome</keyword>
<organism evidence="2 3">
    <name type="scientific">Letharia lupina</name>
    <dbReference type="NCBI Taxonomy" id="560253"/>
    <lineage>
        <taxon>Eukaryota</taxon>
        <taxon>Fungi</taxon>
        <taxon>Dikarya</taxon>
        <taxon>Ascomycota</taxon>
        <taxon>Pezizomycotina</taxon>
        <taxon>Lecanoromycetes</taxon>
        <taxon>OSLEUM clade</taxon>
        <taxon>Lecanoromycetidae</taxon>
        <taxon>Lecanorales</taxon>
        <taxon>Lecanorineae</taxon>
        <taxon>Parmeliaceae</taxon>
        <taxon>Letharia</taxon>
    </lineage>
</organism>
<reference evidence="2 3" key="1">
    <citation type="journal article" date="2020" name="Genomics">
        <title>Complete, high-quality genomes from long-read metagenomic sequencing of two wolf lichen thalli reveals enigmatic genome architecture.</title>
        <authorList>
            <person name="McKenzie S.K."/>
            <person name="Walston R.F."/>
            <person name="Allen J.L."/>
        </authorList>
    </citation>
    <scope>NUCLEOTIDE SEQUENCE [LARGE SCALE GENOMIC DNA]</scope>
    <source>
        <strain evidence="2">WasteWater1</strain>
    </source>
</reference>
<dbReference type="AlphaFoldDB" id="A0A8H6CDS5"/>
<evidence type="ECO:0000256" key="1">
    <source>
        <dbReference type="SAM" id="MobiDB-lite"/>
    </source>
</evidence>
<feature type="compositionally biased region" description="Basic and acidic residues" evidence="1">
    <location>
        <begin position="128"/>
        <end position="143"/>
    </location>
</feature>